<gene>
    <name evidence="2" type="ORF">E2C01_053949</name>
</gene>
<comment type="caution">
    <text evidence="2">The sequence shown here is derived from an EMBL/GenBank/DDBJ whole genome shotgun (WGS) entry which is preliminary data.</text>
</comment>
<reference evidence="2 3" key="1">
    <citation type="submission" date="2019-05" db="EMBL/GenBank/DDBJ databases">
        <title>Another draft genome of Portunus trituberculatus and its Hox gene families provides insights of decapod evolution.</title>
        <authorList>
            <person name="Jeong J.-H."/>
            <person name="Song I."/>
            <person name="Kim S."/>
            <person name="Choi T."/>
            <person name="Kim D."/>
            <person name="Ryu S."/>
            <person name="Kim W."/>
        </authorList>
    </citation>
    <scope>NUCLEOTIDE SEQUENCE [LARGE SCALE GENOMIC DNA]</scope>
    <source>
        <tissue evidence="2">Muscle</tissue>
    </source>
</reference>
<evidence type="ECO:0000313" key="3">
    <source>
        <dbReference type="Proteomes" id="UP000324222"/>
    </source>
</evidence>
<accession>A0A5B7GS81</accession>
<protein>
    <submittedName>
        <fullName evidence="2">Uncharacterized protein</fullName>
    </submittedName>
</protein>
<dbReference type="AlphaFoldDB" id="A0A5B7GS81"/>
<organism evidence="2 3">
    <name type="scientific">Portunus trituberculatus</name>
    <name type="common">Swimming crab</name>
    <name type="synonym">Neptunus trituberculatus</name>
    <dbReference type="NCBI Taxonomy" id="210409"/>
    <lineage>
        <taxon>Eukaryota</taxon>
        <taxon>Metazoa</taxon>
        <taxon>Ecdysozoa</taxon>
        <taxon>Arthropoda</taxon>
        <taxon>Crustacea</taxon>
        <taxon>Multicrustacea</taxon>
        <taxon>Malacostraca</taxon>
        <taxon>Eumalacostraca</taxon>
        <taxon>Eucarida</taxon>
        <taxon>Decapoda</taxon>
        <taxon>Pleocyemata</taxon>
        <taxon>Brachyura</taxon>
        <taxon>Eubrachyura</taxon>
        <taxon>Portunoidea</taxon>
        <taxon>Portunidae</taxon>
        <taxon>Portuninae</taxon>
        <taxon>Portunus</taxon>
    </lineage>
</organism>
<proteinExistence type="predicted"/>
<evidence type="ECO:0000313" key="2">
    <source>
        <dbReference type="EMBL" id="MPC59918.1"/>
    </source>
</evidence>
<dbReference type="Proteomes" id="UP000324222">
    <property type="component" value="Unassembled WGS sequence"/>
</dbReference>
<sequence>MRTSDTTSPSPPPSPSPSRGSQTSTMPHKTGSRPLLPTVYKGETRADTKKMLNMSFPPLARRKNDKHDSRRDW</sequence>
<dbReference type="EMBL" id="VSRR010016983">
    <property type="protein sequence ID" value="MPC59918.1"/>
    <property type="molecule type" value="Genomic_DNA"/>
</dbReference>
<name>A0A5B7GS81_PORTR</name>
<keyword evidence="3" id="KW-1185">Reference proteome</keyword>
<evidence type="ECO:0000256" key="1">
    <source>
        <dbReference type="SAM" id="MobiDB-lite"/>
    </source>
</evidence>
<feature type="region of interest" description="Disordered" evidence="1">
    <location>
        <begin position="1"/>
        <end position="73"/>
    </location>
</feature>